<name>A0A2P2J4T1_RHIMU</name>
<dbReference type="EMBL" id="GGEC01007976">
    <property type="protein sequence ID" value="MBW88459.1"/>
    <property type="molecule type" value="Transcribed_RNA"/>
</dbReference>
<dbReference type="AlphaFoldDB" id="A0A2P2J4T1"/>
<sequence>MEFDDSLQELLLLLLKFIGIIFCENFESLGHS</sequence>
<proteinExistence type="predicted"/>
<evidence type="ECO:0000313" key="1">
    <source>
        <dbReference type="EMBL" id="MBW88459.1"/>
    </source>
</evidence>
<organism evidence="1">
    <name type="scientific">Rhizophora mucronata</name>
    <name type="common">Asiatic mangrove</name>
    <dbReference type="NCBI Taxonomy" id="61149"/>
    <lineage>
        <taxon>Eukaryota</taxon>
        <taxon>Viridiplantae</taxon>
        <taxon>Streptophyta</taxon>
        <taxon>Embryophyta</taxon>
        <taxon>Tracheophyta</taxon>
        <taxon>Spermatophyta</taxon>
        <taxon>Magnoliopsida</taxon>
        <taxon>eudicotyledons</taxon>
        <taxon>Gunneridae</taxon>
        <taxon>Pentapetalae</taxon>
        <taxon>rosids</taxon>
        <taxon>fabids</taxon>
        <taxon>Malpighiales</taxon>
        <taxon>Rhizophoraceae</taxon>
        <taxon>Rhizophora</taxon>
    </lineage>
</organism>
<protein>
    <submittedName>
        <fullName evidence="1">Uncharacterized protein</fullName>
    </submittedName>
</protein>
<accession>A0A2P2J4T1</accession>
<reference evidence="1" key="1">
    <citation type="submission" date="2018-02" db="EMBL/GenBank/DDBJ databases">
        <title>Rhizophora mucronata_Transcriptome.</title>
        <authorList>
            <person name="Meera S.P."/>
            <person name="Sreeshan A."/>
            <person name="Augustine A."/>
        </authorList>
    </citation>
    <scope>NUCLEOTIDE SEQUENCE</scope>
    <source>
        <tissue evidence="1">Leaf</tissue>
    </source>
</reference>